<dbReference type="Gene3D" id="2.170.130.10">
    <property type="entry name" value="TonB-dependent receptor, plug domain"/>
    <property type="match status" value="1"/>
</dbReference>
<keyword evidence="11" id="KW-1185">Reference proteome</keyword>
<dbReference type="Proteomes" id="UP000563094">
    <property type="component" value="Unassembled WGS sequence"/>
</dbReference>
<evidence type="ECO:0000256" key="7">
    <source>
        <dbReference type="PROSITE-ProRule" id="PRU01360"/>
    </source>
</evidence>
<dbReference type="SUPFAM" id="SSF49464">
    <property type="entry name" value="Carboxypeptidase regulatory domain-like"/>
    <property type="match status" value="1"/>
</dbReference>
<feature type="domain" description="TonB-dependent receptor plug" evidence="9">
    <location>
        <begin position="122"/>
        <end position="228"/>
    </location>
</feature>
<dbReference type="InterPro" id="IPR023997">
    <property type="entry name" value="TonB-dep_OMP_SusC/RagA_CS"/>
</dbReference>
<evidence type="ECO:0000256" key="4">
    <source>
        <dbReference type="ARBA" id="ARBA00022692"/>
    </source>
</evidence>
<name>A0A839GL85_9BACT</name>
<keyword evidence="5 7" id="KW-0472">Membrane</keyword>
<dbReference type="EMBL" id="JACJIQ010000003">
    <property type="protein sequence ID" value="MBA9076345.1"/>
    <property type="molecule type" value="Genomic_DNA"/>
</dbReference>
<feature type="signal peptide" evidence="8">
    <location>
        <begin position="1"/>
        <end position="27"/>
    </location>
</feature>
<accession>A0A839GL85</accession>
<dbReference type="Gene3D" id="2.60.40.1120">
    <property type="entry name" value="Carboxypeptidase-like, regulatory domain"/>
    <property type="match status" value="1"/>
</dbReference>
<evidence type="ECO:0000256" key="1">
    <source>
        <dbReference type="ARBA" id="ARBA00004571"/>
    </source>
</evidence>
<dbReference type="GO" id="GO:0009279">
    <property type="term" value="C:cell outer membrane"/>
    <property type="evidence" value="ECO:0007669"/>
    <property type="project" value="UniProtKB-SubCell"/>
</dbReference>
<proteinExistence type="inferred from homology"/>
<evidence type="ECO:0000313" key="11">
    <source>
        <dbReference type="Proteomes" id="UP000563094"/>
    </source>
</evidence>
<evidence type="ECO:0000256" key="2">
    <source>
        <dbReference type="ARBA" id="ARBA00022448"/>
    </source>
</evidence>
<keyword evidence="3 7" id="KW-1134">Transmembrane beta strand</keyword>
<comment type="subcellular location">
    <subcellularLocation>
        <location evidence="1 7">Cell outer membrane</location>
        <topology evidence="1 7">Multi-pass membrane protein</topology>
    </subcellularLocation>
</comment>
<dbReference type="Pfam" id="PF07715">
    <property type="entry name" value="Plug"/>
    <property type="match status" value="1"/>
</dbReference>
<dbReference type="NCBIfam" id="TIGR04057">
    <property type="entry name" value="SusC_RagA_signa"/>
    <property type="match status" value="1"/>
</dbReference>
<dbReference type="SUPFAM" id="SSF56935">
    <property type="entry name" value="Porins"/>
    <property type="match status" value="1"/>
</dbReference>
<evidence type="ECO:0000313" key="10">
    <source>
        <dbReference type="EMBL" id="MBA9076345.1"/>
    </source>
</evidence>
<comment type="similarity">
    <text evidence="7">Belongs to the TonB-dependent receptor family.</text>
</comment>
<dbReference type="AlphaFoldDB" id="A0A839GL85"/>
<dbReference type="InterPro" id="IPR008969">
    <property type="entry name" value="CarboxyPept-like_regulatory"/>
</dbReference>
<evidence type="ECO:0000256" key="5">
    <source>
        <dbReference type="ARBA" id="ARBA00023136"/>
    </source>
</evidence>
<dbReference type="InterPro" id="IPR036942">
    <property type="entry name" value="Beta-barrel_TonB_sf"/>
</dbReference>
<organism evidence="10 11">
    <name type="scientific">Rufibacter quisquiliarum</name>
    <dbReference type="NCBI Taxonomy" id="1549639"/>
    <lineage>
        <taxon>Bacteria</taxon>
        <taxon>Pseudomonadati</taxon>
        <taxon>Bacteroidota</taxon>
        <taxon>Cytophagia</taxon>
        <taxon>Cytophagales</taxon>
        <taxon>Hymenobacteraceae</taxon>
        <taxon>Rufibacter</taxon>
    </lineage>
</organism>
<keyword evidence="6 7" id="KW-0998">Cell outer membrane</keyword>
<dbReference type="InterPro" id="IPR037066">
    <property type="entry name" value="Plug_dom_sf"/>
</dbReference>
<feature type="chain" id="PRO_5032659671" evidence="8">
    <location>
        <begin position="28"/>
        <end position="1090"/>
    </location>
</feature>
<dbReference type="InterPro" id="IPR039426">
    <property type="entry name" value="TonB-dep_rcpt-like"/>
</dbReference>
<gene>
    <name evidence="10" type="ORF">FHS90_001049</name>
</gene>
<keyword evidence="8" id="KW-0732">Signal</keyword>
<dbReference type="InterPro" id="IPR012910">
    <property type="entry name" value="Plug_dom"/>
</dbReference>
<sequence>MQQALQKKIRYLLVLPLFFYAVLGAFAQSATVQGKVTDEKGEGLPGVTVLLKGTTTANATDVEGNYTLTVPNLNGTLVFSYIGFQPKEVAIAGKSTVNVSLSSDTKFVDEVVVVGYQTVTRKELTSSVSSVNAKQLQDIPVSTAADALAGRLAGVQVTSSEGQPGAEVTIRVRGGNSITQSNEPLYIVDGIQVENALNFLSPQEIQSVDVLKDAASTAIYGARGSNGVIVITTKGGRDMPTQVTYNGFVGVRQIVKKLDVMDPYDFALYQYQVYNYNRDERSRESFRDRYGRFEDLDIYRSMPKTDWQEEVFGRAAVSQNHILGVTGGSKTTSFNITLNHVDEEGIMINSGNVRTLASLKFDHKVNDRFKIGFTTRYSRQEIEGTGSSSTGNVGFSRLRNAVRFRPFVAPGFEDQVNEFDPIDYEFSNLISPVLLARQELRYDKRNDIILNGYFSLDLIKNLTFKSVFGVTSGERRVNEFFGPATSSALRENGQPIVNLTDRKALTYTNSNTLNYRASFGEDHKINVLVGQETWKRNREDYGVAVRWLPVDITPEQAFAGIDKATPPANAIQSPATTFITGEALFSLFSSVGYNFREKYRLNFALRRDASSLFAPENKVGYFPTVSLAWHVGEESFMANTKSWLNDLKLRFGYGAVGNNRIDPDQWRSNFSASADYGYAFSESVTPGYYAPILANRALVWETTMSKNLGVDMSLWNSRLNASIDVYENTTNDLLIEAQIPPTSGYTRQLQNVGETRNRGVELQLDGVVMDKGDFTWTANFNITHQKNRIMSLGIDPSGQPLKSYPFPSGWLPTQSVTYNDFLVQVGGPVGQFYGYVTDGYYKLEDFNSTYNAASNSWTYVLKDGIANSREIALGNRAPQPGDLKLKDLTPDNGTSMVGADDRTVLGNNQPKFFGGLNQQLTYKGFDLSIFLNFSYGAKVYNANKLEFTTLYETRDNNMLSFMRDRWNWYDNNGLLVTNPEQLAEMNKDAKYWTPVRGNYFLHSFAIEDGSYLRISNLTLGYSLPESLLKRIRVISKFRVYATVNNLATITGYSGYDPEANTRRRTGLTPGVDHAAYPRSRYVLGGVNVTF</sequence>
<reference evidence="10 11" key="1">
    <citation type="submission" date="2020-08" db="EMBL/GenBank/DDBJ databases">
        <title>Genomic Encyclopedia of Type Strains, Phase IV (KMG-IV): sequencing the most valuable type-strain genomes for metagenomic binning, comparative biology and taxonomic classification.</title>
        <authorList>
            <person name="Goeker M."/>
        </authorList>
    </citation>
    <scope>NUCLEOTIDE SEQUENCE [LARGE SCALE GENOMIC DNA]</scope>
    <source>
        <strain evidence="10 11">DSM 29854</strain>
    </source>
</reference>
<dbReference type="FunFam" id="2.170.130.10:FF:000008">
    <property type="entry name" value="SusC/RagA family TonB-linked outer membrane protein"/>
    <property type="match status" value="1"/>
</dbReference>
<evidence type="ECO:0000256" key="8">
    <source>
        <dbReference type="SAM" id="SignalP"/>
    </source>
</evidence>
<keyword evidence="2 7" id="KW-0813">Transport</keyword>
<dbReference type="PROSITE" id="PS52016">
    <property type="entry name" value="TONB_DEPENDENT_REC_3"/>
    <property type="match status" value="1"/>
</dbReference>
<dbReference type="RefSeq" id="WP_220482990.1">
    <property type="nucleotide sequence ID" value="NZ_JACJIQ010000003.1"/>
</dbReference>
<evidence type="ECO:0000256" key="3">
    <source>
        <dbReference type="ARBA" id="ARBA00022452"/>
    </source>
</evidence>
<protein>
    <submittedName>
        <fullName evidence="10">TonB-linked SusC/RagA family outer membrane protein</fullName>
    </submittedName>
</protein>
<dbReference type="Gene3D" id="2.40.170.20">
    <property type="entry name" value="TonB-dependent receptor, beta-barrel domain"/>
    <property type="match status" value="1"/>
</dbReference>
<dbReference type="Pfam" id="PF13715">
    <property type="entry name" value="CarbopepD_reg_2"/>
    <property type="match status" value="1"/>
</dbReference>
<comment type="caution">
    <text evidence="10">The sequence shown here is derived from an EMBL/GenBank/DDBJ whole genome shotgun (WGS) entry which is preliminary data.</text>
</comment>
<keyword evidence="4 7" id="KW-0812">Transmembrane</keyword>
<evidence type="ECO:0000259" key="9">
    <source>
        <dbReference type="Pfam" id="PF07715"/>
    </source>
</evidence>
<evidence type="ECO:0000256" key="6">
    <source>
        <dbReference type="ARBA" id="ARBA00023237"/>
    </source>
</evidence>
<dbReference type="InterPro" id="IPR023996">
    <property type="entry name" value="TonB-dep_OMP_SusC/RagA"/>
</dbReference>
<dbReference type="NCBIfam" id="TIGR04056">
    <property type="entry name" value="OMP_RagA_SusC"/>
    <property type="match status" value="1"/>
</dbReference>